<dbReference type="GO" id="GO:0006897">
    <property type="term" value="P:endocytosis"/>
    <property type="evidence" value="ECO:0007669"/>
    <property type="project" value="TreeGrafter"/>
</dbReference>
<keyword evidence="1" id="KW-0175">Coiled coil</keyword>
<protein>
    <submittedName>
        <fullName evidence="4">Uncharacterized protein</fullName>
    </submittedName>
</protein>
<organism evidence="4 5">
    <name type="scientific">Paramecium primaurelia</name>
    <dbReference type="NCBI Taxonomy" id="5886"/>
    <lineage>
        <taxon>Eukaryota</taxon>
        <taxon>Sar</taxon>
        <taxon>Alveolata</taxon>
        <taxon>Ciliophora</taxon>
        <taxon>Intramacronucleata</taxon>
        <taxon>Oligohymenophorea</taxon>
        <taxon>Peniculida</taxon>
        <taxon>Parameciidae</taxon>
        <taxon>Paramecium</taxon>
    </lineage>
</organism>
<dbReference type="CDD" id="cd00052">
    <property type="entry name" value="EH"/>
    <property type="match status" value="1"/>
</dbReference>
<keyword evidence="5" id="KW-1185">Reference proteome</keyword>
<feature type="domain" description="EH" evidence="2">
    <location>
        <begin position="9"/>
        <end position="68"/>
    </location>
</feature>
<evidence type="ECO:0000313" key="4">
    <source>
        <dbReference type="EMBL" id="CAD8100046.1"/>
    </source>
</evidence>
<dbReference type="PANTHER" id="PTHR11216">
    <property type="entry name" value="EH DOMAIN"/>
    <property type="match status" value="1"/>
</dbReference>
<dbReference type="GO" id="GO:0016197">
    <property type="term" value="P:endosomal transport"/>
    <property type="evidence" value="ECO:0007669"/>
    <property type="project" value="TreeGrafter"/>
</dbReference>
<evidence type="ECO:0000259" key="3">
    <source>
        <dbReference type="PROSITE" id="PS50222"/>
    </source>
</evidence>
<dbReference type="InterPro" id="IPR000261">
    <property type="entry name" value="EH_dom"/>
</dbReference>
<dbReference type="GO" id="GO:0005509">
    <property type="term" value="F:calcium ion binding"/>
    <property type="evidence" value="ECO:0007669"/>
    <property type="project" value="InterPro"/>
</dbReference>
<dbReference type="Proteomes" id="UP000688137">
    <property type="component" value="Unassembled WGS sequence"/>
</dbReference>
<dbReference type="InterPro" id="IPR002048">
    <property type="entry name" value="EF_hand_dom"/>
</dbReference>
<evidence type="ECO:0000256" key="1">
    <source>
        <dbReference type="SAM" id="Coils"/>
    </source>
</evidence>
<dbReference type="AlphaFoldDB" id="A0A8S1PA59"/>
<feature type="domain" description="EF-hand" evidence="3">
    <location>
        <begin position="145"/>
        <end position="180"/>
    </location>
</feature>
<feature type="domain" description="EH" evidence="2">
    <location>
        <begin position="112"/>
        <end position="202"/>
    </location>
</feature>
<sequence length="478" mass="55197">MSIQYTQDELLTFQYFFTICDQTGQGILVQDVVINFFKASGLNQQILGAIWQITSSNGQTFTKDEFFAALKLIALAQNGYSPDEKLLSKNISCSLPQFQGLQPPNYDISLEQLQKYENYFLTIDQEGTQIVQGMQARALFSKSGLSLDQLKELWNLCDIGEKGYLNKGEFIVALHLVQLCSKFKFPLPITLSDSLLQITNRLSVNPNRSRLGSNQNLIPQQRFGSNSNLLNQPRPRLGSNANIGIQPIQNFQQIQSVNQPLNVPTNVNMIPGYDQNGINQVRQQVNDSTQQVYQMQTQLNQLYQSIIYEKQEDVKQMQVLNDNLRLIFSNLQEQYKIINEELNKIRIQKQGLTQQNQQLQQQIGIQLQQNKEQFIQLQQEQQQEQQYLQLPYQNFQTMTQNQQLSQTSHQQNFGFQNTINYGNSSPLHQTNQIKIQPQQPINQFNADEIQKQPGILKNPVETQRKQVTFAQHEEQFPW</sequence>
<dbReference type="PANTHER" id="PTHR11216:SF174">
    <property type="entry name" value="GH06923P"/>
    <property type="match status" value="1"/>
</dbReference>
<accession>A0A8S1PA59</accession>
<name>A0A8S1PA59_PARPR</name>
<dbReference type="GO" id="GO:0005886">
    <property type="term" value="C:plasma membrane"/>
    <property type="evidence" value="ECO:0007669"/>
    <property type="project" value="TreeGrafter"/>
</dbReference>
<feature type="coiled-coil region" evidence="1">
    <location>
        <begin position="321"/>
        <end position="369"/>
    </location>
</feature>
<dbReference type="Pfam" id="PF12763">
    <property type="entry name" value="EH"/>
    <property type="match status" value="2"/>
</dbReference>
<dbReference type="SMART" id="SM00027">
    <property type="entry name" value="EH"/>
    <property type="match status" value="2"/>
</dbReference>
<dbReference type="EMBL" id="CAJJDM010000114">
    <property type="protein sequence ID" value="CAD8100046.1"/>
    <property type="molecule type" value="Genomic_DNA"/>
</dbReference>
<dbReference type="PROSITE" id="PS50031">
    <property type="entry name" value="EH"/>
    <property type="match status" value="2"/>
</dbReference>
<evidence type="ECO:0000313" key="5">
    <source>
        <dbReference type="Proteomes" id="UP000688137"/>
    </source>
</evidence>
<dbReference type="PROSITE" id="PS50222">
    <property type="entry name" value="EF_HAND_2"/>
    <property type="match status" value="1"/>
</dbReference>
<proteinExistence type="predicted"/>
<evidence type="ECO:0000259" key="2">
    <source>
        <dbReference type="PROSITE" id="PS50031"/>
    </source>
</evidence>
<comment type="caution">
    <text evidence="4">The sequence shown here is derived from an EMBL/GenBank/DDBJ whole genome shotgun (WGS) entry which is preliminary data.</text>
</comment>
<reference evidence="4" key="1">
    <citation type="submission" date="2021-01" db="EMBL/GenBank/DDBJ databases">
        <authorList>
            <consortium name="Genoscope - CEA"/>
            <person name="William W."/>
        </authorList>
    </citation>
    <scope>NUCLEOTIDE SEQUENCE</scope>
</reference>
<dbReference type="GO" id="GO:0005737">
    <property type="term" value="C:cytoplasm"/>
    <property type="evidence" value="ECO:0007669"/>
    <property type="project" value="TreeGrafter"/>
</dbReference>
<gene>
    <name evidence="4" type="ORF">PPRIM_AZ9-3.1.T1110103</name>
</gene>